<dbReference type="AlphaFoldDB" id="A0A8H4RM65"/>
<reference evidence="3 4" key="1">
    <citation type="submission" date="2020-03" db="EMBL/GenBank/DDBJ databases">
        <title>Draft Genome Sequence of Cudoniella acicularis.</title>
        <authorList>
            <person name="Buettner E."/>
            <person name="Kellner H."/>
        </authorList>
    </citation>
    <scope>NUCLEOTIDE SEQUENCE [LARGE SCALE GENOMIC DNA]</scope>
    <source>
        <strain evidence="3 4">DSM 108380</strain>
    </source>
</reference>
<feature type="compositionally biased region" description="Polar residues" evidence="1">
    <location>
        <begin position="78"/>
        <end position="96"/>
    </location>
</feature>
<keyword evidence="2" id="KW-0472">Membrane</keyword>
<protein>
    <submittedName>
        <fullName evidence="3">Uncharacterized protein</fullName>
    </submittedName>
</protein>
<feature type="region of interest" description="Disordered" evidence="1">
    <location>
        <begin position="74"/>
        <end position="115"/>
    </location>
</feature>
<dbReference type="EMBL" id="JAAMPI010000449">
    <property type="protein sequence ID" value="KAF4631386.1"/>
    <property type="molecule type" value="Genomic_DNA"/>
</dbReference>
<comment type="caution">
    <text evidence="3">The sequence shown here is derived from an EMBL/GenBank/DDBJ whole genome shotgun (WGS) entry which is preliminary data.</text>
</comment>
<keyword evidence="2" id="KW-0812">Transmembrane</keyword>
<feature type="transmembrane region" description="Helical" evidence="2">
    <location>
        <begin position="209"/>
        <end position="235"/>
    </location>
</feature>
<evidence type="ECO:0000256" key="1">
    <source>
        <dbReference type="SAM" id="MobiDB-lite"/>
    </source>
</evidence>
<feature type="compositionally biased region" description="Low complexity" evidence="1">
    <location>
        <begin position="97"/>
        <end position="115"/>
    </location>
</feature>
<gene>
    <name evidence="3" type="ORF">G7Y89_g6746</name>
</gene>
<feature type="transmembrane region" description="Helical" evidence="2">
    <location>
        <begin position="20"/>
        <end position="40"/>
    </location>
</feature>
<proteinExistence type="predicted"/>
<evidence type="ECO:0000313" key="4">
    <source>
        <dbReference type="Proteomes" id="UP000566819"/>
    </source>
</evidence>
<keyword evidence="2" id="KW-1133">Transmembrane helix</keyword>
<dbReference type="Proteomes" id="UP000566819">
    <property type="component" value="Unassembled WGS sequence"/>
</dbReference>
<accession>A0A8H4RM65</accession>
<evidence type="ECO:0000256" key="2">
    <source>
        <dbReference type="SAM" id="Phobius"/>
    </source>
</evidence>
<evidence type="ECO:0000313" key="3">
    <source>
        <dbReference type="EMBL" id="KAF4631386.1"/>
    </source>
</evidence>
<name>A0A8H4RM65_9HELO</name>
<keyword evidence="4" id="KW-1185">Reference proteome</keyword>
<organism evidence="3 4">
    <name type="scientific">Cudoniella acicularis</name>
    <dbReference type="NCBI Taxonomy" id="354080"/>
    <lineage>
        <taxon>Eukaryota</taxon>
        <taxon>Fungi</taxon>
        <taxon>Dikarya</taxon>
        <taxon>Ascomycota</taxon>
        <taxon>Pezizomycotina</taxon>
        <taxon>Leotiomycetes</taxon>
        <taxon>Helotiales</taxon>
        <taxon>Tricladiaceae</taxon>
        <taxon>Cudoniella</taxon>
    </lineage>
</organism>
<sequence>MWIIAERAEFSEKEGDEEDVSTMAWLNVIFFLIVELLTFASTRSRKANEEWEVRLEEVNSVELVVLGSPADLEANHSGEVQSRPTVNPGSLLPQNFSSLVENNPPSSSNESSWPLPSMVETSHLDSKTIPSFQNIMDRLIEESPSIFEDALEDTGGETVEVEVRDTGISAVAREAAAFIRTLSEPDKSKNRANLILAAKQIKLGQLMQAFNACIGTTAVLSHITLLGWAIVNLWFHASSLIR</sequence>